<protein>
    <recommendedName>
        <fullName evidence="3">LOB domain-containing protein</fullName>
    </recommendedName>
</protein>
<dbReference type="Pfam" id="PF03195">
    <property type="entry name" value="LOB"/>
    <property type="match status" value="1"/>
</dbReference>
<name>A0A822ZHQ8_NELNU</name>
<evidence type="ECO:0000313" key="4">
    <source>
        <dbReference type="EMBL" id="DAD44417.1"/>
    </source>
</evidence>
<dbReference type="PROSITE" id="PS50891">
    <property type="entry name" value="LOB"/>
    <property type="match status" value="1"/>
</dbReference>
<comment type="caution">
    <text evidence="4">The sequence shown here is derived from an EMBL/GenBank/DDBJ whole genome shotgun (WGS) entry which is preliminary data.</text>
</comment>
<gene>
    <name evidence="4" type="ORF">HUJ06_002647</name>
</gene>
<dbReference type="Proteomes" id="UP000607653">
    <property type="component" value="Unassembled WGS sequence"/>
</dbReference>
<dbReference type="AlphaFoldDB" id="A0A822ZHQ8"/>
<keyword evidence="5" id="KW-1185">Reference proteome</keyword>
<accession>A0A822ZHQ8</accession>
<evidence type="ECO:0000259" key="3">
    <source>
        <dbReference type="PROSITE" id="PS50891"/>
    </source>
</evidence>
<dbReference type="PANTHER" id="PTHR31301">
    <property type="entry name" value="LOB DOMAIN-CONTAINING PROTEIN 4-RELATED"/>
    <property type="match status" value="1"/>
</dbReference>
<sequence length="314" mass="35468">MSNVRGGGATACAACRYQRKKCPSDCPLARYFPPDRQGDFHNAHKLFGVGNITKLLKNIYPRQRDDAMRSIIYQANARAKDPVGGCLRIVRRLNQQIDRETMELKLVLRQLAFYRAHAHQQQQYQIPMQETASLFHHLHHGTLINPDPINTYNPFHHLDRQQPQHQPLHIDDQLQLRQDSLVADNQQFHGGLNQWTTIQDPRSMVMQDPGGSSRLETEVLSPLSSSLNVKNQPQLLNESGDIIKPLLGIFDERESLPYDSKEPTAQSGGEVVSKEADNEFNSMVQKGDNDAMENVHDLKGAASLFTLTNSTVTE</sequence>
<organism evidence="4 5">
    <name type="scientific">Nelumbo nucifera</name>
    <name type="common">Sacred lotus</name>
    <dbReference type="NCBI Taxonomy" id="4432"/>
    <lineage>
        <taxon>Eukaryota</taxon>
        <taxon>Viridiplantae</taxon>
        <taxon>Streptophyta</taxon>
        <taxon>Embryophyta</taxon>
        <taxon>Tracheophyta</taxon>
        <taxon>Spermatophyta</taxon>
        <taxon>Magnoliopsida</taxon>
        <taxon>Proteales</taxon>
        <taxon>Nelumbonaceae</taxon>
        <taxon>Nelumbo</taxon>
    </lineage>
</organism>
<reference evidence="4 5" key="1">
    <citation type="journal article" date="2020" name="Mol. Biol. Evol.">
        <title>Distinct Expression and Methylation Patterns for Genes with Different Fates following a Single Whole-Genome Duplication in Flowering Plants.</title>
        <authorList>
            <person name="Shi T."/>
            <person name="Rahmani R.S."/>
            <person name="Gugger P.F."/>
            <person name="Wang M."/>
            <person name="Li H."/>
            <person name="Zhang Y."/>
            <person name="Li Z."/>
            <person name="Wang Q."/>
            <person name="Van de Peer Y."/>
            <person name="Marchal K."/>
            <person name="Chen J."/>
        </authorList>
    </citation>
    <scope>NUCLEOTIDE SEQUENCE [LARGE SCALE GENOMIC DNA]</scope>
    <source>
        <tissue evidence="4">Leaf</tissue>
    </source>
</reference>
<dbReference type="PANTHER" id="PTHR31301:SF186">
    <property type="entry name" value="OS09G0364100 PROTEIN"/>
    <property type="match status" value="1"/>
</dbReference>
<dbReference type="InterPro" id="IPR004883">
    <property type="entry name" value="LOB"/>
</dbReference>
<dbReference type="EMBL" id="DUZY01000007">
    <property type="protein sequence ID" value="DAD44417.1"/>
    <property type="molecule type" value="Genomic_DNA"/>
</dbReference>
<proteinExistence type="inferred from homology"/>
<evidence type="ECO:0000313" key="5">
    <source>
        <dbReference type="Proteomes" id="UP000607653"/>
    </source>
</evidence>
<feature type="region of interest" description="Disordered" evidence="2">
    <location>
        <begin position="257"/>
        <end position="280"/>
    </location>
</feature>
<feature type="domain" description="LOB" evidence="3">
    <location>
        <begin position="10"/>
        <end position="111"/>
    </location>
</feature>
<evidence type="ECO:0000256" key="1">
    <source>
        <dbReference type="ARBA" id="ARBA00005474"/>
    </source>
</evidence>
<comment type="similarity">
    <text evidence="1">Belongs to the LOB domain-containing protein family.</text>
</comment>
<evidence type="ECO:0000256" key="2">
    <source>
        <dbReference type="SAM" id="MobiDB-lite"/>
    </source>
</evidence>